<keyword evidence="3" id="KW-1185">Reference proteome</keyword>
<name>A0ABQ2LN15_9ACTN</name>
<reference evidence="3" key="1">
    <citation type="journal article" date="2019" name="Int. J. Syst. Evol. Microbiol.">
        <title>The Global Catalogue of Microorganisms (GCM) 10K type strain sequencing project: providing services to taxonomists for standard genome sequencing and annotation.</title>
        <authorList>
            <consortium name="The Broad Institute Genomics Platform"/>
            <consortium name="The Broad Institute Genome Sequencing Center for Infectious Disease"/>
            <person name="Wu L."/>
            <person name="Ma J."/>
        </authorList>
    </citation>
    <scope>NUCLEOTIDE SEQUENCE [LARGE SCALE GENOMIC DNA]</scope>
    <source>
        <strain evidence="3">CGMCC 4.7349</strain>
    </source>
</reference>
<accession>A0ABQ2LN15</accession>
<evidence type="ECO:0000313" key="2">
    <source>
        <dbReference type="EMBL" id="GGO40555.1"/>
    </source>
</evidence>
<feature type="compositionally biased region" description="Low complexity" evidence="1">
    <location>
        <begin position="9"/>
        <end position="18"/>
    </location>
</feature>
<evidence type="ECO:0000256" key="1">
    <source>
        <dbReference type="SAM" id="MobiDB-lite"/>
    </source>
</evidence>
<dbReference type="SUPFAM" id="SSF53335">
    <property type="entry name" value="S-adenosyl-L-methionine-dependent methyltransferases"/>
    <property type="match status" value="1"/>
</dbReference>
<keyword evidence="2" id="KW-0489">Methyltransferase</keyword>
<dbReference type="InterPro" id="IPR029063">
    <property type="entry name" value="SAM-dependent_MTases_sf"/>
</dbReference>
<proteinExistence type="predicted"/>
<sequence length="303" mass="32730">MCARRRPGTPDGPDTPDTMADPVADPMAGKTRFDDIYDLPDPRSYFSRLAPYEYEIPHHAQGVFRRTLAARRAGSPPGPRGDGAGDGFTVLDLCCSYGINAALLNHDLTLADLYAHYAGPETAELSTSELIDLDKEFYAARRRPDAVRLVGVDTAANATAYALAVGLLDEAYAENLERVPPSPGLARAMSGVGLITVTGGIGYVTHRTFDALLDCVRLPPWVSAFVLRTVPYDRIAQSLAAHGLVTASDPARTFPQRLFTSAEEQRDAVTRVRALGLDPAGLEAAGRYHTRLHESRQRPGCPA</sequence>
<dbReference type="RefSeq" id="WP_229696817.1">
    <property type="nucleotide sequence ID" value="NZ_BMNG01000004.1"/>
</dbReference>
<feature type="region of interest" description="Disordered" evidence="1">
    <location>
        <begin position="1"/>
        <end position="32"/>
    </location>
</feature>
<dbReference type="EMBL" id="BMNG01000004">
    <property type="protein sequence ID" value="GGO40555.1"/>
    <property type="molecule type" value="Genomic_DNA"/>
</dbReference>
<organism evidence="2 3">
    <name type="scientific">Streptomyces lasiicapitis</name>
    <dbReference type="NCBI Taxonomy" id="1923961"/>
    <lineage>
        <taxon>Bacteria</taxon>
        <taxon>Bacillati</taxon>
        <taxon>Actinomycetota</taxon>
        <taxon>Actinomycetes</taxon>
        <taxon>Kitasatosporales</taxon>
        <taxon>Streptomycetaceae</taxon>
        <taxon>Streptomyces</taxon>
    </lineage>
</organism>
<keyword evidence="2" id="KW-0808">Transferase</keyword>
<protein>
    <submittedName>
        <fullName evidence="2">Methyltransferase type 12</fullName>
    </submittedName>
</protein>
<dbReference type="Proteomes" id="UP000656881">
    <property type="component" value="Unassembled WGS sequence"/>
</dbReference>
<evidence type="ECO:0000313" key="3">
    <source>
        <dbReference type="Proteomes" id="UP000656881"/>
    </source>
</evidence>
<gene>
    <name evidence="2" type="ORF">GCM10012286_18790</name>
</gene>
<dbReference type="GO" id="GO:0008168">
    <property type="term" value="F:methyltransferase activity"/>
    <property type="evidence" value="ECO:0007669"/>
    <property type="project" value="UniProtKB-KW"/>
</dbReference>
<comment type="caution">
    <text evidence="2">The sequence shown here is derived from an EMBL/GenBank/DDBJ whole genome shotgun (WGS) entry which is preliminary data.</text>
</comment>
<dbReference type="GO" id="GO:0032259">
    <property type="term" value="P:methylation"/>
    <property type="evidence" value="ECO:0007669"/>
    <property type="project" value="UniProtKB-KW"/>
</dbReference>